<gene>
    <name evidence="2" type="ORF">SAMN06295967_1521</name>
</gene>
<protein>
    <submittedName>
        <fullName evidence="2">Conserved repeat domain-containing protein</fullName>
    </submittedName>
</protein>
<dbReference type="AlphaFoldDB" id="A0A239HJ92"/>
<evidence type="ECO:0000313" key="3">
    <source>
        <dbReference type="Proteomes" id="UP000198480"/>
    </source>
</evidence>
<dbReference type="EMBL" id="FZOK01000052">
    <property type="protein sequence ID" value="SNS81201.1"/>
    <property type="molecule type" value="Genomic_DNA"/>
</dbReference>
<sequence length="336" mass="35143">TLTVTNTGNTTLTDVMLVDEMLEVSENVGTLLPGQSASRDYTYTVTQSDIDNGSIVNVASTTGEDPNGDMPEDDATVTVDVDQNSAISLAKSADKSVVTMAGEEVVYTLTVTNTGNTTLTDVMLVDEMLEVSENVGTLLPGQSVSRDYTYTVTQSDIDNGSIVNVASTTGEDPNGDMPEDDATVTVDVDQNSAISLAKSADKSVVTVAGEEVVYTLTVTNTGNTTLTDVMLVDEMLEVSENVGTLLPGQSVSRDYTYTVTQSDIDNGSIVNVASTTGEDPNGDMPEDDTTVTVDVDQNSAISLAKSADKSVVTVAGEEVVYTLTVTNTGNTTLTDV</sequence>
<dbReference type="InterPro" id="IPR051172">
    <property type="entry name" value="Chlamydia_OmcB"/>
</dbReference>
<dbReference type="OrthoDB" id="599464at2"/>
<feature type="domain" description="DUF7507" evidence="1">
    <location>
        <begin position="299"/>
        <end position="336"/>
    </location>
</feature>
<feature type="domain" description="DUF7507" evidence="1">
    <location>
        <begin position="85"/>
        <end position="180"/>
    </location>
</feature>
<dbReference type="Proteomes" id="UP000198480">
    <property type="component" value="Unassembled WGS sequence"/>
</dbReference>
<feature type="non-terminal residue" evidence="2">
    <location>
        <position position="1"/>
    </location>
</feature>
<evidence type="ECO:0000313" key="2">
    <source>
        <dbReference type="EMBL" id="SNS81201.1"/>
    </source>
</evidence>
<dbReference type="NCBIfam" id="TIGR01451">
    <property type="entry name" value="B_ant_repeat"/>
    <property type="match status" value="3"/>
</dbReference>
<evidence type="ECO:0000259" key="1">
    <source>
        <dbReference type="Pfam" id="PF24346"/>
    </source>
</evidence>
<feature type="domain" description="DUF7507" evidence="1">
    <location>
        <begin position="192"/>
        <end position="287"/>
    </location>
</feature>
<keyword evidence="3" id="KW-1185">Reference proteome</keyword>
<dbReference type="Pfam" id="PF24346">
    <property type="entry name" value="DUF7507"/>
    <property type="match status" value="4"/>
</dbReference>
<dbReference type="InterPro" id="IPR055354">
    <property type="entry name" value="DUF7507"/>
</dbReference>
<dbReference type="PANTHER" id="PTHR34819">
    <property type="entry name" value="LARGE CYSTEINE-RICH PERIPLASMIC PROTEIN OMCB"/>
    <property type="match status" value="1"/>
</dbReference>
<feature type="domain" description="DUF7507" evidence="1">
    <location>
        <begin position="1"/>
        <end position="73"/>
    </location>
</feature>
<proteinExistence type="predicted"/>
<accession>A0A239HJ92</accession>
<organism evidence="2 3">
    <name type="scientific">Belliella buryatensis</name>
    <dbReference type="NCBI Taxonomy" id="1500549"/>
    <lineage>
        <taxon>Bacteria</taxon>
        <taxon>Pseudomonadati</taxon>
        <taxon>Bacteroidota</taxon>
        <taxon>Cytophagia</taxon>
        <taxon>Cytophagales</taxon>
        <taxon>Cyclobacteriaceae</taxon>
        <taxon>Belliella</taxon>
    </lineage>
</organism>
<dbReference type="InterPro" id="IPR047589">
    <property type="entry name" value="DUF11_rpt"/>
</dbReference>
<name>A0A239HJ92_9BACT</name>
<feature type="non-terminal residue" evidence="2">
    <location>
        <position position="336"/>
    </location>
</feature>
<reference evidence="3" key="1">
    <citation type="submission" date="2017-06" db="EMBL/GenBank/DDBJ databases">
        <authorList>
            <person name="Varghese N."/>
            <person name="Submissions S."/>
        </authorList>
    </citation>
    <scope>NUCLEOTIDE SEQUENCE [LARGE SCALE GENOMIC DNA]</scope>
    <source>
        <strain evidence="3">5C</strain>
    </source>
</reference>
<dbReference type="PANTHER" id="PTHR34819:SF3">
    <property type="entry name" value="CELL SURFACE PROTEIN"/>
    <property type="match status" value="1"/>
</dbReference>